<evidence type="ECO:0000256" key="7">
    <source>
        <dbReference type="RuleBase" id="RU363032"/>
    </source>
</evidence>
<evidence type="ECO:0000256" key="2">
    <source>
        <dbReference type="ARBA" id="ARBA00022448"/>
    </source>
</evidence>
<keyword evidence="11" id="KW-1185">Reference proteome</keyword>
<dbReference type="PROSITE" id="PS50928">
    <property type="entry name" value="ABC_TM1"/>
    <property type="match status" value="1"/>
</dbReference>
<evidence type="ECO:0000256" key="8">
    <source>
        <dbReference type="SAM" id="MobiDB-lite"/>
    </source>
</evidence>
<comment type="caution">
    <text evidence="10">The sequence shown here is derived from an EMBL/GenBank/DDBJ whole genome shotgun (WGS) entry which is preliminary data.</text>
</comment>
<keyword evidence="5 7" id="KW-1133">Transmembrane helix</keyword>
<evidence type="ECO:0000259" key="9">
    <source>
        <dbReference type="PROSITE" id="PS50928"/>
    </source>
</evidence>
<evidence type="ECO:0000313" key="10">
    <source>
        <dbReference type="EMBL" id="GAA1986543.1"/>
    </source>
</evidence>
<evidence type="ECO:0000256" key="4">
    <source>
        <dbReference type="ARBA" id="ARBA00022692"/>
    </source>
</evidence>
<dbReference type="InterPro" id="IPR035906">
    <property type="entry name" value="MetI-like_sf"/>
</dbReference>
<feature type="region of interest" description="Disordered" evidence="8">
    <location>
        <begin position="1"/>
        <end position="27"/>
    </location>
</feature>
<name>A0ABP5DX96_9ACTN</name>
<dbReference type="Pfam" id="PF00528">
    <property type="entry name" value="BPD_transp_1"/>
    <property type="match status" value="1"/>
</dbReference>
<evidence type="ECO:0000256" key="3">
    <source>
        <dbReference type="ARBA" id="ARBA00022475"/>
    </source>
</evidence>
<evidence type="ECO:0000256" key="5">
    <source>
        <dbReference type="ARBA" id="ARBA00022989"/>
    </source>
</evidence>
<dbReference type="SUPFAM" id="SSF161098">
    <property type="entry name" value="MetI-like"/>
    <property type="match status" value="1"/>
</dbReference>
<comment type="similarity">
    <text evidence="7">Belongs to the binding-protein-dependent transport system permease family.</text>
</comment>
<feature type="transmembrane region" description="Helical" evidence="7">
    <location>
        <begin position="103"/>
        <end position="124"/>
    </location>
</feature>
<feature type="transmembrane region" description="Helical" evidence="7">
    <location>
        <begin position="136"/>
        <end position="157"/>
    </location>
</feature>
<dbReference type="InterPro" id="IPR000515">
    <property type="entry name" value="MetI-like"/>
</dbReference>
<evidence type="ECO:0000256" key="1">
    <source>
        <dbReference type="ARBA" id="ARBA00004651"/>
    </source>
</evidence>
<dbReference type="Gene3D" id="1.10.3720.10">
    <property type="entry name" value="MetI-like"/>
    <property type="match status" value="1"/>
</dbReference>
<keyword evidence="3" id="KW-1003">Cell membrane</keyword>
<feature type="transmembrane region" description="Helical" evidence="7">
    <location>
        <begin position="294"/>
        <end position="315"/>
    </location>
</feature>
<keyword evidence="2 7" id="KW-0813">Transport</keyword>
<reference evidence="11" key="1">
    <citation type="journal article" date="2019" name="Int. J. Syst. Evol. Microbiol.">
        <title>The Global Catalogue of Microorganisms (GCM) 10K type strain sequencing project: providing services to taxonomists for standard genome sequencing and annotation.</title>
        <authorList>
            <consortium name="The Broad Institute Genomics Platform"/>
            <consortium name="The Broad Institute Genome Sequencing Center for Infectious Disease"/>
            <person name="Wu L."/>
            <person name="Ma J."/>
        </authorList>
    </citation>
    <scope>NUCLEOTIDE SEQUENCE [LARGE SCALE GENOMIC DNA]</scope>
    <source>
        <strain evidence="11">JCM 16013</strain>
    </source>
</reference>
<keyword evidence="6 7" id="KW-0472">Membrane</keyword>
<dbReference type="PANTHER" id="PTHR43005:SF1">
    <property type="entry name" value="SPERMIDINE_PUTRESCINE TRANSPORT SYSTEM PERMEASE PROTEIN"/>
    <property type="match status" value="1"/>
</dbReference>
<dbReference type="Proteomes" id="UP001499854">
    <property type="component" value="Unassembled WGS sequence"/>
</dbReference>
<accession>A0ABP5DX96</accession>
<evidence type="ECO:0000256" key="6">
    <source>
        <dbReference type="ARBA" id="ARBA00023136"/>
    </source>
</evidence>
<organism evidence="10 11">
    <name type="scientific">Catenulispora subtropica</name>
    <dbReference type="NCBI Taxonomy" id="450798"/>
    <lineage>
        <taxon>Bacteria</taxon>
        <taxon>Bacillati</taxon>
        <taxon>Actinomycetota</taxon>
        <taxon>Actinomycetes</taxon>
        <taxon>Catenulisporales</taxon>
        <taxon>Catenulisporaceae</taxon>
        <taxon>Catenulispora</taxon>
    </lineage>
</organism>
<keyword evidence="4 7" id="KW-0812">Transmembrane</keyword>
<evidence type="ECO:0000313" key="11">
    <source>
        <dbReference type="Proteomes" id="UP001499854"/>
    </source>
</evidence>
<feature type="transmembrane region" description="Helical" evidence="7">
    <location>
        <begin position="187"/>
        <end position="211"/>
    </location>
</feature>
<gene>
    <name evidence="10" type="ORF">GCM10009838_56350</name>
</gene>
<dbReference type="CDD" id="cd06261">
    <property type="entry name" value="TM_PBP2"/>
    <property type="match status" value="1"/>
</dbReference>
<sequence length="323" mass="35112">MTVSAGKVAGRPEGGARPGPAAAGGRPGKPAFTLRRGLAIAGYLAPAALFVGVFVYYPMVSGSQMAFRHWDLNDLTDTSFTGWGNFKAVFDDPVWGTVLVNTLVWVVGSLVPQLVIGFALALWLRRRFRFRGLYQALVFFPWAVSGFLIGILFRWLFNGEFGVVNDLLQKTGISDQPIAWLADPGKAMVAVTVANVWYGVTFFAIMIMAALQSVPEELYEASALDGAGKVRTLFQVTVPYIRTTLALTVLLRVIWIFNFPDLIFGMTGGGPSDQTQIVTSWMITTTQQGDYGKASALGLMVVATLLAFSVCYLSLSRRKGESL</sequence>
<proteinExistence type="inferred from homology"/>
<dbReference type="PANTHER" id="PTHR43005">
    <property type="entry name" value="BLR7065 PROTEIN"/>
    <property type="match status" value="1"/>
</dbReference>
<feature type="transmembrane region" description="Helical" evidence="7">
    <location>
        <begin position="232"/>
        <end position="257"/>
    </location>
</feature>
<protein>
    <submittedName>
        <fullName evidence="10">Sugar ABC transporter permease</fullName>
    </submittedName>
</protein>
<feature type="domain" description="ABC transmembrane type-1" evidence="9">
    <location>
        <begin position="99"/>
        <end position="312"/>
    </location>
</feature>
<dbReference type="EMBL" id="BAAAQM010000037">
    <property type="protein sequence ID" value="GAA1986543.1"/>
    <property type="molecule type" value="Genomic_DNA"/>
</dbReference>
<comment type="subcellular location">
    <subcellularLocation>
        <location evidence="1 7">Cell membrane</location>
        <topology evidence="1 7">Multi-pass membrane protein</topology>
    </subcellularLocation>
</comment>
<feature type="compositionally biased region" description="Low complexity" evidence="8">
    <location>
        <begin position="18"/>
        <end position="27"/>
    </location>
</feature>
<feature type="transmembrane region" description="Helical" evidence="7">
    <location>
        <begin position="38"/>
        <end position="57"/>
    </location>
</feature>